<dbReference type="InterPro" id="IPR039566">
    <property type="entry name" value="CvfB_S1_st"/>
</dbReference>
<dbReference type="Gene3D" id="2.40.50.140">
    <property type="entry name" value="Nucleic acid-binding proteins"/>
    <property type="match status" value="1"/>
</dbReference>
<evidence type="ECO:0000313" key="4">
    <source>
        <dbReference type="Proteomes" id="UP000030889"/>
    </source>
</evidence>
<dbReference type="InterPro" id="IPR012340">
    <property type="entry name" value="NA-bd_OB-fold"/>
</dbReference>
<dbReference type="Pfam" id="PF13509">
    <property type="entry name" value="S1_2"/>
    <property type="match status" value="2"/>
</dbReference>
<name>A0ABR4YIV3_9BACT</name>
<accession>A0ABR4YIV3</accession>
<feature type="domain" description="S1 motif" evidence="2">
    <location>
        <begin position="3"/>
        <end position="64"/>
    </location>
</feature>
<dbReference type="PIRSF" id="PIRSF012524">
    <property type="entry name" value="YitL_S1"/>
    <property type="match status" value="1"/>
</dbReference>
<dbReference type="EMBL" id="JRGF01000010">
    <property type="protein sequence ID" value="KHE41588.1"/>
    <property type="molecule type" value="Genomic_DNA"/>
</dbReference>
<comment type="similarity">
    <text evidence="1">Belongs to the CvfB family.</text>
</comment>
<dbReference type="Gene3D" id="1.10.10.10">
    <property type="entry name" value="Winged helix-like DNA-binding domain superfamily/Winged helix DNA-binding domain"/>
    <property type="match status" value="1"/>
</dbReference>
<gene>
    <name evidence="3" type="ORF">LG35_08390</name>
</gene>
<proteinExistence type="inferred from homology"/>
<dbReference type="PANTHER" id="PTHR37296">
    <property type="entry name" value="CONSERVED VIRULENCE FACTOR B"/>
    <property type="match status" value="1"/>
</dbReference>
<feature type="domain" description="S1 motif" evidence="2">
    <location>
        <begin position="145"/>
        <end position="207"/>
    </location>
</feature>
<dbReference type="InterPro" id="IPR014464">
    <property type="entry name" value="CvfB_fam"/>
</dbReference>
<dbReference type="PANTHER" id="PTHR37296:SF1">
    <property type="entry name" value="CONSERVED VIRULENCE FACTOR B"/>
    <property type="match status" value="1"/>
</dbReference>
<evidence type="ECO:0000313" key="3">
    <source>
        <dbReference type="EMBL" id="KHE41588.1"/>
    </source>
</evidence>
<comment type="caution">
    <text evidence="3">The sequence shown here is derived from an EMBL/GenBank/DDBJ whole genome shotgun (WGS) entry which is preliminary data.</text>
</comment>
<dbReference type="InterPro" id="IPR040764">
    <property type="entry name" value="CvfB_WH"/>
</dbReference>
<reference evidence="3 4" key="1">
    <citation type="submission" date="2014-09" db="EMBL/GenBank/DDBJ databases">
        <title>Alistipes sp. 627, sp. nov., a novel member of the family Rikenellaceae isolated from human faeces.</title>
        <authorList>
            <person name="Shkoporov A.N."/>
            <person name="Chaplin A.V."/>
            <person name="Motuzova O.V."/>
            <person name="Kafarskaia L.I."/>
            <person name="Khokhlova E.V."/>
            <person name="Efimov B.A."/>
        </authorList>
    </citation>
    <scope>NUCLEOTIDE SEQUENCE [LARGE SCALE GENOMIC DNA]</scope>
    <source>
        <strain evidence="3 4">627</strain>
    </source>
</reference>
<dbReference type="Proteomes" id="UP000030889">
    <property type="component" value="Unassembled WGS sequence"/>
</dbReference>
<dbReference type="InterPro" id="IPR036388">
    <property type="entry name" value="WH-like_DNA-bd_sf"/>
</dbReference>
<protein>
    <recommendedName>
        <fullName evidence="2">S1 motif domain-containing protein</fullName>
    </recommendedName>
</protein>
<dbReference type="RefSeq" id="WP_035473891.1">
    <property type="nucleotide sequence ID" value="NZ_JRGF01000010.1"/>
</dbReference>
<organism evidence="3 4">
    <name type="scientific">Alistipes inops</name>
    <dbReference type="NCBI Taxonomy" id="1501391"/>
    <lineage>
        <taxon>Bacteria</taxon>
        <taxon>Pseudomonadati</taxon>
        <taxon>Bacteroidota</taxon>
        <taxon>Bacteroidia</taxon>
        <taxon>Bacteroidales</taxon>
        <taxon>Rikenellaceae</taxon>
        <taxon>Alistipes</taxon>
    </lineage>
</organism>
<dbReference type="Pfam" id="PF17783">
    <property type="entry name" value="WHD_CvfB"/>
    <property type="match status" value="1"/>
</dbReference>
<dbReference type="SMART" id="SM00316">
    <property type="entry name" value="S1"/>
    <property type="match status" value="3"/>
</dbReference>
<dbReference type="InterPro" id="IPR003029">
    <property type="entry name" value="S1_domain"/>
</dbReference>
<feature type="domain" description="S1 motif" evidence="2">
    <location>
        <begin position="69"/>
        <end position="132"/>
    </location>
</feature>
<keyword evidence="4" id="KW-1185">Reference proteome</keyword>
<evidence type="ECO:0000259" key="2">
    <source>
        <dbReference type="SMART" id="SM00316"/>
    </source>
</evidence>
<evidence type="ECO:0000256" key="1">
    <source>
        <dbReference type="PIRNR" id="PIRNR012524"/>
    </source>
</evidence>
<sequence>MLQAGSYHTLTVNRISDYGLYLADEEGNEVLLPNRYVSLADRIGDTKEVFVYHDTENRLTATTERPYAAAGETAFLEVVDKNLHGAFLAWGITAKDLFVPNSNQSFRMEPGKRYVVFVYRDNLSGRVVATTKLNGFISNESVSVRPRQRVDILVARRIPVGYRVVIENRHWGVLYDNQLFRPIHIGDRLEGYVNRITEEGRIDISLQRQGFDEVKDAARRLALLIDEAGGTLPLHDKSSPEKVATVTGMSKKVFKRALGHLLSHGAVYTEDGTIKAIKKKG</sequence>